<proteinExistence type="predicted"/>
<dbReference type="EMBL" id="GBRH01257240">
    <property type="protein sequence ID" value="JAD40655.1"/>
    <property type="molecule type" value="Transcribed_RNA"/>
</dbReference>
<accession>A0A0A8ZV74</accession>
<sequence>MLTWIYYTVFCAIRFDSLIISHFIRMKRRIILDFLSFLILGSTIFIWQRLWMVQEPCRRF</sequence>
<keyword evidence="1" id="KW-0472">Membrane</keyword>
<feature type="transmembrane region" description="Helical" evidence="1">
    <location>
        <begin position="31"/>
        <end position="50"/>
    </location>
</feature>
<evidence type="ECO:0000313" key="2">
    <source>
        <dbReference type="EMBL" id="JAD40655.1"/>
    </source>
</evidence>
<organism evidence="2">
    <name type="scientific">Arundo donax</name>
    <name type="common">Giant reed</name>
    <name type="synonym">Donax arundinaceus</name>
    <dbReference type="NCBI Taxonomy" id="35708"/>
    <lineage>
        <taxon>Eukaryota</taxon>
        <taxon>Viridiplantae</taxon>
        <taxon>Streptophyta</taxon>
        <taxon>Embryophyta</taxon>
        <taxon>Tracheophyta</taxon>
        <taxon>Spermatophyta</taxon>
        <taxon>Magnoliopsida</taxon>
        <taxon>Liliopsida</taxon>
        <taxon>Poales</taxon>
        <taxon>Poaceae</taxon>
        <taxon>PACMAD clade</taxon>
        <taxon>Arundinoideae</taxon>
        <taxon>Arundineae</taxon>
        <taxon>Arundo</taxon>
    </lineage>
</organism>
<reference evidence="2" key="2">
    <citation type="journal article" date="2015" name="Data Brief">
        <title>Shoot transcriptome of the giant reed, Arundo donax.</title>
        <authorList>
            <person name="Barrero R.A."/>
            <person name="Guerrero F.D."/>
            <person name="Moolhuijzen P."/>
            <person name="Goolsby J.A."/>
            <person name="Tidwell J."/>
            <person name="Bellgard S.E."/>
            <person name="Bellgard M.I."/>
        </authorList>
    </citation>
    <scope>NUCLEOTIDE SEQUENCE</scope>
    <source>
        <tissue evidence="2">Shoot tissue taken approximately 20 cm above the soil surface</tissue>
    </source>
</reference>
<dbReference type="AlphaFoldDB" id="A0A0A8ZV74"/>
<keyword evidence="1" id="KW-1133">Transmembrane helix</keyword>
<reference evidence="2" key="1">
    <citation type="submission" date="2014-09" db="EMBL/GenBank/DDBJ databases">
        <authorList>
            <person name="Magalhaes I.L.F."/>
            <person name="Oliveira U."/>
            <person name="Santos F.R."/>
            <person name="Vidigal T.H.D.A."/>
            <person name="Brescovit A.D."/>
            <person name="Santos A.J."/>
        </authorList>
    </citation>
    <scope>NUCLEOTIDE SEQUENCE</scope>
    <source>
        <tissue evidence="2">Shoot tissue taken approximately 20 cm above the soil surface</tissue>
    </source>
</reference>
<feature type="transmembrane region" description="Helical" evidence="1">
    <location>
        <begin position="6"/>
        <end position="24"/>
    </location>
</feature>
<name>A0A0A8ZV74_ARUDO</name>
<keyword evidence="1" id="KW-0812">Transmembrane</keyword>
<protein>
    <submittedName>
        <fullName evidence="2">Uncharacterized protein</fullName>
    </submittedName>
</protein>
<evidence type="ECO:0000256" key="1">
    <source>
        <dbReference type="SAM" id="Phobius"/>
    </source>
</evidence>